<evidence type="ECO:0000313" key="2">
    <source>
        <dbReference type="EMBL" id="KAK8835977.1"/>
    </source>
</evidence>
<reference evidence="2 3" key="1">
    <citation type="submission" date="2024-04" db="EMBL/GenBank/DDBJ databases">
        <title>Tritrichomonas musculus Genome.</title>
        <authorList>
            <person name="Alves-Ferreira E."/>
            <person name="Grigg M."/>
            <person name="Lorenzi H."/>
            <person name="Galac M."/>
        </authorList>
    </citation>
    <scope>NUCLEOTIDE SEQUENCE [LARGE SCALE GENOMIC DNA]</scope>
    <source>
        <strain evidence="2 3">EAF2021</strain>
    </source>
</reference>
<dbReference type="SUPFAM" id="SSF56112">
    <property type="entry name" value="Protein kinase-like (PK-like)"/>
    <property type="match status" value="1"/>
</dbReference>
<dbReference type="InterPro" id="IPR011009">
    <property type="entry name" value="Kinase-like_dom_sf"/>
</dbReference>
<organism evidence="2 3">
    <name type="scientific">Tritrichomonas musculus</name>
    <dbReference type="NCBI Taxonomy" id="1915356"/>
    <lineage>
        <taxon>Eukaryota</taxon>
        <taxon>Metamonada</taxon>
        <taxon>Parabasalia</taxon>
        <taxon>Tritrichomonadida</taxon>
        <taxon>Tritrichomonadidae</taxon>
        <taxon>Tritrichomonas</taxon>
    </lineage>
</organism>
<sequence>MSVEAYIENKRAIQAALLNYIDGENDDFQHIIQILREQNVREDANDLKDFLILLNIISCNHHRFSNFFSKFENLLHFLGDDIRNKFSNSEIYQIFKNNKRILLYLLQENIITLDRQIFLGLYKYQLLNKNCYFCEYFAPEIRTFIDRQENINELNFDETLIQKVSITVPNDFYEKRKNGENDCYLCNLIRNDLIDDFIVYVNRNNLPVNSTIAQSIYETNKFLFKNEPSLIEYSAFYGSIQIFQYLRINNANLGSKLWLYSIHGRNAELIHLLEYNHIEPPNKSFKKCLNESIQCHHNNFANYIKETLLQRHNEVEEKNDDDDNYNDYDISHELNELSCIFKYHNYELFPNDLTNSTSIIYNLIAYNYSKLFDIYTNSQNLLVPLFNLDDYICLSNDEYSSIFGSCSVIRHRITNQVFTFAISTRKIGEDYLNEFDVLSKTQYPSLLKARGFNIIEDETKNAAFLFDYFQNGSLDKYIKKKVKGEIPSELNTNDYILILGISLGLKYLHDHDIVHVSLLPRSILIDDNFYPIISNYQHSITSLSYYLFMGFDYSMDRIYYGPPEVIVGNKYSKYSNIYSLSFMIYQILTRKMLFATLRKRSIIALQNDIHNGIRPDISLIQNNDVAAFLQRCWNNNPKERLTIDEVIDFITSQQFCSYFNLLDHELIKRYLDIYGDEFNNLKNKF</sequence>
<dbReference type="Pfam" id="PF07714">
    <property type="entry name" value="PK_Tyr_Ser-Thr"/>
    <property type="match status" value="1"/>
</dbReference>
<protein>
    <recommendedName>
        <fullName evidence="1">Protein kinase domain-containing protein</fullName>
    </recommendedName>
</protein>
<feature type="domain" description="Protein kinase" evidence="1">
    <location>
        <begin position="392"/>
        <end position="667"/>
    </location>
</feature>
<name>A0ABR2GQX8_9EUKA</name>
<dbReference type="Proteomes" id="UP001470230">
    <property type="component" value="Unassembled WGS sequence"/>
</dbReference>
<dbReference type="PROSITE" id="PS50011">
    <property type="entry name" value="PROTEIN_KINASE_DOM"/>
    <property type="match status" value="1"/>
</dbReference>
<accession>A0ABR2GQX8</accession>
<dbReference type="InterPro" id="IPR000719">
    <property type="entry name" value="Prot_kinase_dom"/>
</dbReference>
<evidence type="ECO:0000313" key="3">
    <source>
        <dbReference type="Proteomes" id="UP001470230"/>
    </source>
</evidence>
<dbReference type="PANTHER" id="PTHR47975">
    <property type="entry name" value="S-LOCUS LECTIN KINASE FAMILY PROTEIN"/>
    <property type="match status" value="1"/>
</dbReference>
<gene>
    <name evidence="2" type="ORF">M9Y10_040174</name>
</gene>
<proteinExistence type="predicted"/>
<keyword evidence="3" id="KW-1185">Reference proteome</keyword>
<dbReference type="EMBL" id="JAPFFF010000071">
    <property type="protein sequence ID" value="KAK8835977.1"/>
    <property type="molecule type" value="Genomic_DNA"/>
</dbReference>
<comment type="caution">
    <text evidence="2">The sequence shown here is derived from an EMBL/GenBank/DDBJ whole genome shotgun (WGS) entry which is preliminary data.</text>
</comment>
<dbReference type="InterPro" id="IPR001245">
    <property type="entry name" value="Ser-Thr/Tyr_kinase_cat_dom"/>
</dbReference>
<evidence type="ECO:0000259" key="1">
    <source>
        <dbReference type="PROSITE" id="PS50011"/>
    </source>
</evidence>
<dbReference type="Gene3D" id="1.10.510.10">
    <property type="entry name" value="Transferase(Phosphotransferase) domain 1"/>
    <property type="match status" value="1"/>
</dbReference>
<dbReference type="PANTHER" id="PTHR47975:SF70">
    <property type="entry name" value="PROTEIN KINASE DOMAIN-CONTAINING PROTEIN"/>
    <property type="match status" value="1"/>
</dbReference>